<feature type="domain" description="TRAPPC10 Ig-like" evidence="1">
    <location>
        <begin position="70"/>
        <end position="106"/>
    </location>
</feature>
<dbReference type="InterPro" id="IPR056917">
    <property type="entry name" value="Ig_TRAPPC10"/>
</dbReference>
<reference evidence="2" key="1">
    <citation type="submission" date="2015-11" db="EMBL/GenBank/DDBJ databases">
        <title>De novo transcriptome assembly of four potential Pierce s Disease insect vectors from Arizona vineyards.</title>
        <authorList>
            <person name="Tassone E.E."/>
        </authorList>
    </citation>
    <scope>NUCLEOTIDE SEQUENCE</scope>
</reference>
<feature type="non-terminal residue" evidence="2">
    <location>
        <position position="106"/>
    </location>
</feature>
<dbReference type="AlphaFoldDB" id="A0A1B6FGX2"/>
<sequence length="106" mass="11724">IARADYTNSLRTANVVLRPGKNTVTLRAKTEEPGSYKLSQLCVGLPGLEFLSECIKPRLKYQVVEMPITTRLIKGEQDLLAGLAQTLVVNIHTGSRHIPQNSVLRL</sequence>
<evidence type="ECO:0000313" key="2">
    <source>
        <dbReference type="EMBL" id="JAS49462.1"/>
    </source>
</evidence>
<dbReference type="EMBL" id="GECZ01020307">
    <property type="protein sequence ID" value="JAS49462.1"/>
    <property type="molecule type" value="Transcribed_RNA"/>
</dbReference>
<evidence type="ECO:0000259" key="1">
    <source>
        <dbReference type="Pfam" id="PF23604"/>
    </source>
</evidence>
<proteinExistence type="predicted"/>
<protein>
    <recommendedName>
        <fullName evidence="1">TRAPPC10 Ig-like domain-containing protein</fullName>
    </recommendedName>
</protein>
<organism evidence="2">
    <name type="scientific">Cuerna arida</name>
    <dbReference type="NCBI Taxonomy" id="1464854"/>
    <lineage>
        <taxon>Eukaryota</taxon>
        <taxon>Metazoa</taxon>
        <taxon>Ecdysozoa</taxon>
        <taxon>Arthropoda</taxon>
        <taxon>Hexapoda</taxon>
        <taxon>Insecta</taxon>
        <taxon>Pterygota</taxon>
        <taxon>Neoptera</taxon>
        <taxon>Paraneoptera</taxon>
        <taxon>Hemiptera</taxon>
        <taxon>Auchenorrhyncha</taxon>
        <taxon>Membracoidea</taxon>
        <taxon>Cicadellidae</taxon>
        <taxon>Cicadellinae</taxon>
        <taxon>Proconiini</taxon>
        <taxon>Cuerna</taxon>
    </lineage>
</organism>
<dbReference type="Pfam" id="PF23604">
    <property type="entry name" value="Ig_TRAPPC10"/>
    <property type="match status" value="1"/>
</dbReference>
<accession>A0A1B6FGX2</accession>
<name>A0A1B6FGX2_9HEMI</name>
<gene>
    <name evidence="2" type="ORF">g.9065</name>
</gene>
<feature type="non-terminal residue" evidence="2">
    <location>
        <position position="1"/>
    </location>
</feature>